<dbReference type="InterPro" id="IPR045800">
    <property type="entry name" value="HMBD"/>
</dbReference>
<dbReference type="Gene3D" id="2.40.50.100">
    <property type="match status" value="1"/>
</dbReference>
<proteinExistence type="inferred from homology"/>
<name>A0A8J6P3D2_9BACT</name>
<comment type="similarity">
    <text evidence="1">Belongs to the membrane fusion protein (MFP) (TC 8.A.1) family.</text>
</comment>
<dbReference type="Pfam" id="PF25869">
    <property type="entry name" value="3HB_CusB"/>
    <property type="match status" value="1"/>
</dbReference>
<feature type="domain" description="CusB-like barrel-sandwich hybrid" evidence="7">
    <location>
        <begin position="147"/>
        <end position="276"/>
    </location>
</feature>
<dbReference type="PANTHER" id="PTHR30097">
    <property type="entry name" value="CATION EFFLUX SYSTEM PROTEIN CUSB"/>
    <property type="match status" value="1"/>
</dbReference>
<feature type="transmembrane region" description="Helical" evidence="4">
    <location>
        <begin position="9"/>
        <end position="29"/>
    </location>
</feature>
<keyword evidence="2" id="KW-0813">Transport</keyword>
<dbReference type="GO" id="GO:0030288">
    <property type="term" value="C:outer membrane-bounded periplasmic space"/>
    <property type="evidence" value="ECO:0007669"/>
    <property type="project" value="TreeGrafter"/>
</dbReference>
<keyword evidence="4" id="KW-0472">Membrane</keyword>
<dbReference type="GO" id="GO:0060003">
    <property type="term" value="P:copper ion export"/>
    <property type="evidence" value="ECO:0007669"/>
    <property type="project" value="TreeGrafter"/>
</dbReference>
<dbReference type="PANTHER" id="PTHR30097:SF15">
    <property type="entry name" value="CATION EFFLUX SYSTEM PROTEIN CUSB"/>
    <property type="match status" value="1"/>
</dbReference>
<evidence type="ECO:0000313" key="11">
    <source>
        <dbReference type="Proteomes" id="UP000605201"/>
    </source>
</evidence>
<feature type="compositionally biased region" description="Polar residues" evidence="3">
    <location>
        <begin position="442"/>
        <end position="451"/>
    </location>
</feature>
<dbReference type="Pfam" id="PF25975">
    <property type="entry name" value="CzcB_C"/>
    <property type="match status" value="1"/>
</dbReference>
<reference evidence="10 11" key="1">
    <citation type="submission" date="2020-08" db="EMBL/GenBank/DDBJ databases">
        <title>Bridging the membrane lipid divide: bacteria of the FCB group superphylum have the potential to synthesize archaeal ether lipids.</title>
        <authorList>
            <person name="Villanueva L."/>
            <person name="Von Meijenfeldt F.A.B."/>
            <person name="Westbye A.B."/>
            <person name="Yadav S."/>
            <person name="Hopmans E.C."/>
            <person name="Dutilh B.E."/>
            <person name="Sinninghe Damste J.S."/>
        </authorList>
    </citation>
    <scope>NUCLEOTIDE SEQUENCE [LARGE SCALE GENOMIC DNA]</scope>
    <source>
        <strain evidence="10">NIOZ-UU17</strain>
    </source>
</reference>
<protein>
    <submittedName>
        <fullName evidence="10">Efflux RND transporter periplasmic adaptor subunit</fullName>
    </submittedName>
</protein>
<evidence type="ECO:0000256" key="2">
    <source>
        <dbReference type="ARBA" id="ARBA00022448"/>
    </source>
</evidence>
<feature type="region of interest" description="Disordered" evidence="3">
    <location>
        <begin position="441"/>
        <end position="492"/>
    </location>
</feature>
<dbReference type="InterPro" id="IPR058649">
    <property type="entry name" value="CzcB_C"/>
</dbReference>
<evidence type="ECO:0000259" key="5">
    <source>
        <dbReference type="Pfam" id="PF19335"/>
    </source>
</evidence>
<dbReference type="InterPro" id="IPR058792">
    <property type="entry name" value="Beta-barrel_RND_2"/>
</dbReference>
<dbReference type="GO" id="GO:0022857">
    <property type="term" value="F:transmembrane transporter activity"/>
    <property type="evidence" value="ECO:0007669"/>
    <property type="project" value="InterPro"/>
</dbReference>
<feature type="domain" description="CusB-like beta-barrel" evidence="8">
    <location>
        <begin position="280"/>
        <end position="357"/>
    </location>
</feature>
<evidence type="ECO:0000256" key="1">
    <source>
        <dbReference type="ARBA" id="ARBA00009477"/>
    </source>
</evidence>
<keyword evidence="4" id="KW-1133">Transmembrane helix</keyword>
<evidence type="ECO:0000259" key="8">
    <source>
        <dbReference type="Pfam" id="PF25954"/>
    </source>
</evidence>
<feature type="domain" description="Heavy metal binding" evidence="5">
    <location>
        <begin position="66"/>
        <end position="92"/>
    </location>
</feature>
<dbReference type="Pfam" id="PF25919">
    <property type="entry name" value="BSH_CusB"/>
    <property type="match status" value="1"/>
</dbReference>
<feature type="domain" description="CzcB-like C-terminal circularly permuted SH3-like" evidence="9">
    <location>
        <begin position="364"/>
        <end position="424"/>
    </location>
</feature>
<evidence type="ECO:0000256" key="4">
    <source>
        <dbReference type="SAM" id="Phobius"/>
    </source>
</evidence>
<dbReference type="EMBL" id="JACNIG010000245">
    <property type="protein sequence ID" value="MBC8432737.1"/>
    <property type="molecule type" value="Genomic_DNA"/>
</dbReference>
<dbReference type="Gene3D" id="2.40.30.170">
    <property type="match status" value="1"/>
</dbReference>
<dbReference type="InterPro" id="IPR058790">
    <property type="entry name" value="BSH_CusB"/>
</dbReference>
<gene>
    <name evidence="10" type="ORF">H8D96_12565</name>
</gene>
<dbReference type="Pfam" id="PF25954">
    <property type="entry name" value="Beta-barrel_RND_2"/>
    <property type="match status" value="1"/>
</dbReference>
<sequence>MKKLIKSSLLIAIFGFIGVLTLLITWNGFDRSPTGKPILAVSKALAAENELKAGMIDPKTGKKIKYWASPMDPTYIRNEPGKSPMGMDLVPVYEDKGDEKEPASTIRIDPVTIQNMGVRIRRVKRKPLVKHIRTFGNITYDERRIYAVNTKFNGWIEKLYVDFIGEKVKKGQPLFDIYSPELVTAQEEYLLSLQHNASLKESPYPRIREGAQRLLKASRTRLRYWDLTEKQIKKVENAGIVQKTLTIYSPANGVIIKKIAFQGHHVMAGEHLYEIADLSKVWVDVEVYEYEFPWIKKGMSAEMELSYIPGKIFTGKVLYVYPFLTAKTRTARLRLEFPNPDYQLMPDMYANVNLKSAVSEDSLVIPQEAVIDSGVRKVVFVALGKGKFQPREVKLGLEGNDNEFQVLEGLQENEQIVISAQFMLDSESRLREAIQKMLEVRQQGTPTTDTQPMKMKDDDLDMSDVKMEDDDLDMSDMKMDETTETSKAHQHK</sequence>
<evidence type="ECO:0000313" key="10">
    <source>
        <dbReference type="EMBL" id="MBC8432737.1"/>
    </source>
</evidence>
<feature type="compositionally biased region" description="Acidic residues" evidence="3">
    <location>
        <begin position="458"/>
        <end position="474"/>
    </location>
</feature>
<evidence type="ECO:0000259" key="7">
    <source>
        <dbReference type="Pfam" id="PF25919"/>
    </source>
</evidence>
<accession>A0A8J6P3D2</accession>
<dbReference type="Gene3D" id="2.40.420.20">
    <property type="match status" value="1"/>
</dbReference>
<dbReference type="GO" id="GO:0016020">
    <property type="term" value="C:membrane"/>
    <property type="evidence" value="ECO:0007669"/>
    <property type="project" value="InterPro"/>
</dbReference>
<dbReference type="Proteomes" id="UP000605201">
    <property type="component" value="Unassembled WGS sequence"/>
</dbReference>
<dbReference type="Pfam" id="PF19335">
    <property type="entry name" value="HMBD"/>
    <property type="match status" value="1"/>
</dbReference>
<evidence type="ECO:0000259" key="6">
    <source>
        <dbReference type="Pfam" id="PF25869"/>
    </source>
</evidence>
<evidence type="ECO:0000256" key="3">
    <source>
        <dbReference type="SAM" id="MobiDB-lite"/>
    </source>
</evidence>
<dbReference type="NCBIfam" id="TIGR01730">
    <property type="entry name" value="RND_mfp"/>
    <property type="match status" value="1"/>
</dbReference>
<dbReference type="GO" id="GO:0015679">
    <property type="term" value="P:plasma membrane copper ion transport"/>
    <property type="evidence" value="ECO:0007669"/>
    <property type="project" value="TreeGrafter"/>
</dbReference>
<dbReference type="Gene3D" id="6.10.140.730">
    <property type="match status" value="1"/>
</dbReference>
<feature type="compositionally biased region" description="Basic and acidic residues" evidence="3">
    <location>
        <begin position="475"/>
        <end position="492"/>
    </location>
</feature>
<organism evidence="10 11">
    <name type="scientific">Candidatus Desulfatibia vada</name>
    <dbReference type="NCBI Taxonomy" id="2841696"/>
    <lineage>
        <taxon>Bacteria</taxon>
        <taxon>Pseudomonadati</taxon>
        <taxon>Thermodesulfobacteriota</taxon>
        <taxon>Desulfobacteria</taxon>
        <taxon>Desulfobacterales</taxon>
        <taxon>Desulfobacterales incertae sedis</taxon>
        <taxon>Candidatus Desulfatibia</taxon>
    </lineage>
</organism>
<feature type="domain" description="CusB-like three alpha-helical bundle" evidence="6">
    <location>
        <begin position="181"/>
        <end position="242"/>
    </location>
</feature>
<dbReference type="GO" id="GO:0046914">
    <property type="term" value="F:transition metal ion binding"/>
    <property type="evidence" value="ECO:0007669"/>
    <property type="project" value="TreeGrafter"/>
</dbReference>
<dbReference type="FunFam" id="2.40.30.170:FF:000010">
    <property type="entry name" value="Efflux RND transporter periplasmic adaptor subunit"/>
    <property type="match status" value="1"/>
</dbReference>
<dbReference type="SUPFAM" id="SSF111369">
    <property type="entry name" value="HlyD-like secretion proteins"/>
    <property type="match status" value="1"/>
</dbReference>
<dbReference type="AlphaFoldDB" id="A0A8J6P3D2"/>
<dbReference type="InterPro" id="IPR051909">
    <property type="entry name" value="MFP_Cation_Efflux"/>
</dbReference>
<dbReference type="InterPro" id="IPR058791">
    <property type="entry name" value="3HB_CusB"/>
</dbReference>
<dbReference type="InterPro" id="IPR006143">
    <property type="entry name" value="RND_pump_MFP"/>
</dbReference>
<keyword evidence="4" id="KW-0812">Transmembrane</keyword>
<evidence type="ECO:0000259" key="9">
    <source>
        <dbReference type="Pfam" id="PF25975"/>
    </source>
</evidence>
<comment type="caution">
    <text evidence="10">The sequence shown here is derived from an EMBL/GenBank/DDBJ whole genome shotgun (WGS) entry which is preliminary data.</text>
</comment>